<accession>A0A150NL19</accession>
<name>A0A150NL19_STRMT</name>
<reference evidence="1 2" key="1">
    <citation type="submission" date="2016-01" db="EMBL/GenBank/DDBJ databases">
        <title>Highly variable Streptococcus oralis 1 are common among viridans streptococci isolated from primates.</title>
        <authorList>
            <person name="Denapaite D."/>
            <person name="Rieger M."/>
            <person name="Koendgen S."/>
            <person name="Brueckner R."/>
            <person name="Ochigava I."/>
            <person name="Kappeler P."/>
            <person name="Maetz-Rensing K."/>
            <person name="Leendertz F."/>
        </authorList>
    </citation>
    <scope>NUCLEOTIDE SEQUENCE [LARGE SCALE GENOMIC DNA]</scope>
    <source>
        <strain evidence="1 2">M3-1</strain>
    </source>
</reference>
<proteinExistence type="predicted"/>
<sequence>MEIIEHDLDCNCHRRREWIEIDGVFYPIEFSVEDPNTPPMSEEEKQKLSEFLTNFKRERLE</sequence>
<dbReference type="AlphaFoldDB" id="A0A150NL19"/>
<dbReference type="EMBL" id="LROU01000121">
    <property type="protein sequence ID" value="KYF34142.1"/>
    <property type="molecule type" value="Genomic_DNA"/>
</dbReference>
<organism evidence="1 2">
    <name type="scientific">Streptococcus mitis</name>
    <dbReference type="NCBI Taxonomy" id="28037"/>
    <lineage>
        <taxon>Bacteria</taxon>
        <taxon>Bacillati</taxon>
        <taxon>Bacillota</taxon>
        <taxon>Bacilli</taxon>
        <taxon>Lactobacillales</taxon>
        <taxon>Streptococcaceae</taxon>
        <taxon>Streptococcus</taxon>
        <taxon>Streptococcus mitis group</taxon>
    </lineage>
</organism>
<gene>
    <name evidence="1" type="ORF">SMIM3I_01181</name>
</gene>
<evidence type="ECO:0000313" key="2">
    <source>
        <dbReference type="Proteomes" id="UP000075442"/>
    </source>
</evidence>
<comment type="caution">
    <text evidence="1">The sequence shown here is derived from an EMBL/GenBank/DDBJ whole genome shotgun (WGS) entry which is preliminary data.</text>
</comment>
<evidence type="ECO:0000313" key="1">
    <source>
        <dbReference type="EMBL" id="KYF34142.1"/>
    </source>
</evidence>
<dbReference type="PATRIC" id="fig|28037.235.peg.1639"/>
<dbReference type="RefSeq" id="WP_061589709.1">
    <property type="nucleotide sequence ID" value="NZ_CAMHZL010000001.1"/>
</dbReference>
<protein>
    <submittedName>
        <fullName evidence="1">Phage protein</fullName>
    </submittedName>
</protein>
<dbReference type="Proteomes" id="UP000075442">
    <property type="component" value="Unassembled WGS sequence"/>
</dbReference>